<proteinExistence type="predicted"/>
<evidence type="ECO:0000313" key="2">
    <source>
        <dbReference type="Proteomes" id="UP000020773"/>
    </source>
</evidence>
<evidence type="ECO:0000313" key="1">
    <source>
        <dbReference type="EMBL" id="EXY87879.1"/>
    </source>
</evidence>
<dbReference type="Proteomes" id="UP000020773">
    <property type="component" value="Unassembled WGS sequence"/>
</dbReference>
<organism evidence="1 2">
    <name type="scientific">Bacteroides fragilis str. 3998T(B)3</name>
    <dbReference type="NCBI Taxonomy" id="1339316"/>
    <lineage>
        <taxon>Bacteria</taxon>
        <taxon>Pseudomonadati</taxon>
        <taxon>Bacteroidota</taxon>
        <taxon>Bacteroidia</taxon>
        <taxon>Bacteroidales</taxon>
        <taxon>Bacteroidaceae</taxon>
        <taxon>Bacteroides</taxon>
    </lineage>
</organism>
<protein>
    <submittedName>
        <fullName evidence="1">Uncharacterized protein</fullName>
    </submittedName>
</protein>
<sequence>MQAEWSVCLPLCLPAGTQAWMGTGIPGGMPDCLLAYRADGCRPDQETDV</sequence>
<dbReference type="EMBL" id="JGDB01000358">
    <property type="protein sequence ID" value="EXY87879.1"/>
    <property type="molecule type" value="Genomic_DNA"/>
</dbReference>
<dbReference type="AlphaFoldDB" id="A0A015TTW7"/>
<gene>
    <name evidence="1" type="ORF">M125_5477</name>
</gene>
<accession>A0A015TTW7</accession>
<reference evidence="1 2" key="1">
    <citation type="submission" date="2014-02" db="EMBL/GenBank/DDBJ databases">
        <authorList>
            <person name="Sears C."/>
            <person name="Carroll K."/>
            <person name="Sack B.R."/>
            <person name="Qadri F."/>
            <person name="Myers L.L."/>
            <person name="Chung G.-T."/>
            <person name="Escheverria P."/>
            <person name="Fraser C.M."/>
            <person name="Sadzewicz L."/>
            <person name="Shefchek K.A."/>
            <person name="Tallon L."/>
            <person name="Das S.P."/>
            <person name="Daugherty S."/>
            <person name="Mongodin E.F."/>
        </authorList>
    </citation>
    <scope>NUCLEOTIDE SEQUENCE [LARGE SCALE GENOMIC DNA]</scope>
    <source>
        <strain evidence="2">3998T(B)3</strain>
    </source>
</reference>
<name>A0A015TTW7_BACFG</name>
<dbReference type="PATRIC" id="fig|1339316.3.peg.5165"/>
<comment type="caution">
    <text evidence="1">The sequence shown here is derived from an EMBL/GenBank/DDBJ whole genome shotgun (WGS) entry which is preliminary data.</text>
</comment>